<feature type="region of interest" description="Disordered" evidence="1">
    <location>
        <begin position="82"/>
        <end position="103"/>
    </location>
</feature>
<dbReference type="EMBL" id="DS668644">
    <property type="protein sequence ID" value="EEC03440.1"/>
    <property type="molecule type" value="Genomic_DNA"/>
</dbReference>
<accession>B7PA18</accession>
<dbReference type="VEuPathDB" id="VectorBase:ISCP_017345"/>
<organism>
    <name type="scientific">Ixodes scapularis</name>
    <name type="common">Black-legged tick</name>
    <name type="synonym">Deer tick</name>
    <dbReference type="NCBI Taxonomy" id="6945"/>
    <lineage>
        <taxon>Eukaryota</taxon>
        <taxon>Metazoa</taxon>
        <taxon>Ecdysozoa</taxon>
        <taxon>Arthropoda</taxon>
        <taxon>Chelicerata</taxon>
        <taxon>Arachnida</taxon>
        <taxon>Acari</taxon>
        <taxon>Parasitiformes</taxon>
        <taxon>Ixodida</taxon>
        <taxon>Ixodoidea</taxon>
        <taxon>Ixodidae</taxon>
        <taxon>Ixodinae</taxon>
        <taxon>Ixodes</taxon>
    </lineage>
</organism>
<dbReference type="InParanoid" id="B7PA18"/>
<evidence type="ECO:0000313" key="2">
    <source>
        <dbReference type="EMBL" id="EEC03440.1"/>
    </source>
</evidence>
<dbReference type="HOGENOM" id="CLU_1078828_0_0_1"/>
<dbReference type="EMBL" id="ABJB010929526">
    <property type="status" value="NOT_ANNOTATED_CDS"/>
    <property type="molecule type" value="Genomic_DNA"/>
</dbReference>
<name>B7PA18_IXOSC</name>
<dbReference type="PaxDb" id="6945-B7PA18"/>
<dbReference type="EMBL" id="ABJB011076180">
    <property type="status" value="NOT_ANNOTATED_CDS"/>
    <property type="molecule type" value="Genomic_DNA"/>
</dbReference>
<reference evidence="2 4" key="1">
    <citation type="submission" date="2008-03" db="EMBL/GenBank/DDBJ databases">
        <title>Annotation of Ixodes scapularis.</title>
        <authorList>
            <consortium name="Ixodes scapularis Genome Project Consortium"/>
            <person name="Caler E."/>
            <person name="Hannick L.I."/>
            <person name="Bidwell S."/>
            <person name="Joardar V."/>
            <person name="Thiagarajan M."/>
            <person name="Amedeo P."/>
            <person name="Galinsky K.J."/>
            <person name="Schobel S."/>
            <person name="Inman J."/>
            <person name="Hostetler J."/>
            <person name="Miller J."/>
            <person name="Hammond M."/>
            <person name="Megy K."/>
            <person name="Lawson D."/>
            <person name="Kodira C."/>
            <person name="Sutton G."/>
            <person name="Meyer J."/>
            <person name="Hill C.A."/>
            <person name="Birren B."/>
            <person name="Nene V."/>
            <person name="Collins F."/>
            <person name="Alarcon-Chaidez F."/>
            <person name="Wikel S."/>
            <person name="Strausberg R."/>
        </authorList>
    </citation>
    <scope>NUCLEOTIDE SEQUENCE [LARGE SCALE GENOMIC DNA]</scope>
    <source>
        <strain evidence="4">Wikel</strain>
        <strain evidence="2">Wikel colony</strain>
    </source>
</reference>
<keyword evidence="4" id="KW-1185">Reference proteome</keyword>
<proteinExistence type="predicted"/>
<reference evidence="3" key="2">
    <citation type="submission" date="2020-05" db="UniProtKB">
        <authorList>
            <consortium name="EnsemblMetazoa"/>
        </authorList>
    </citation>
    <scope>IDENTIFICATION</scope>
    <source>
        <strain evidence="3">wikel</strain>
    </source>
</reference>
<evidence type="ECO:0000256" key="1">
    <source>
        <dbReference type="SAM" id="MobiDB-lite"/>
    </source>
</evidence>
<evidence type="ECO:0000313" key="3">
    <source>
        <dbReference type="EnsemblMetazoa" id="ISCW003437-PA"/>
    </source>
</evidence>
<dbReference type="Proteomes" id="UP000001555">
    <property type="component" value="Unassembled WGS sequence"/>
</dbReference>
<dbReference type="EMBL" id="ABJB010896764">
    <property type="status" value="NOT_ANNOTATED_CDS"/>
    <property type="molecule type" value="Genomic_DNA"/>
</dbReference>
<dbReference type="VEuPathDB" id="VectorBase:ISCW003437"/>
<dbReference type="OrthoDB" id="6516550at2759"/>
<dbReference type="AlphaFoldDB" id="B7PA18"/>
<protein>
    <submittedName>
        <fullName evidence="2 3">Uncharacterized protein</fullName>
    </submittedName>
</protein>
<dbReference type="VEuPathDB" id="VectorBase:ISCI003437"/>
<gene>
    <name evidence="2" type="ORF">IscW_ISCW003437</name>
</gene>
<feature type="compositionally biased region" description="Polar residues" evidence="1">
    <location>
        <begin position="87"/>
        <end position="103"/>
    </location>
</feature>
<sequence length="258" mass="28193">MWTQSKRAAGGGRLSSGEWARATDAPSLNLTPKLLVYKGAEVVARRSYSAGRLCLQVRTAMKSLLVLLFLCPVVYQCRAEGPKSASAPPQGTSASFRQQPQQSPTQFAGYPLNSVYGLTYQGSYPQLASYLQRPNGRPSLGSRLRNFMNSLFFRRNQQAGGFYSPLPVFSYKPPANKPDLVQSKPVLYSASTANHKIHFPGFQGTKNYKDTLTAASSYALPHAYLSGYTGKVYNNLYGTNGSHLKSYGSKGFNTGFKA</sequence>
<dbReference type="EnsemblMetazoa" id="ISCW003437-RA">
    <property type="protein sequence ID" value="ISCW003437-PA"/>
    <property type="gene ID" value="ISCW003437"/>
</dbReference>
<evidence type="ECO:0000313" key="4">
    <source>
        <dbReference type="Proteomes" id="UP000001555"/>
    </source>
</evidence>